<comment type="caution">
    <text evidence="2">The sequence shown here is derived from an EMBL/GenBank/DDBJ whole genome shotgun (WGS) entry which is preliminary data.</text>
</comment>
<dbReference type="OrthoDB" id="1394818at2759"/>
<keyword evidence="3" id="KW-1185">Reference proteome</keyword>
<feature type="region of interest" description="Disordered" evidence="1">
    <location>
        <begin position="315"/>
        <end position="370"/>
    </location>
</feature>
<evidence type="ECO:0000313" key="2">
    <source>
        <dbReference type="EMBL" id="KAF4466995.1"/>
    </source>
</evidence>
<protein>
    <submittedName>
        <fullName evidence="2">Leucine-rich repeat-containing sog2</fullName>
    </submittedName>
</protein>
<evidence type="ECO:0000313" key="3">
    <source>
        <dbReference type="Proteomes" id="UP000554235"/>
    </source>
</evidence>
<dbReference type="Proteomes" id="UP000554235">
    <property type="component" value="Unassembled WGS sequence"/>
</dbReference>
<organism evidence="2 3">
    <name type="scientific">Fusarium albosuccineum</name>
    <dbReference type="NCBI Taxonomy" id="1237068"/>
    <lineage>
        <taxon>Eukaryota</taxon>
        <taxon>Fungi</taxon>
        <taxon>Dikarya</taxon>
        <taxon>Ascomycota</taxon>
        <taxon>Pezizomycotina</taxon>
        <taxon>Sordariomycetes</taxon>
        <taxon>Hypocreomycetidae</taxon>
        <taxon>Hypocreales</taxon>
        <taxon>Nectriaceae</taxon>
        <taxon>Fusarium</taxon>
        <taxon>Fusarium decemcellulare species complex</taxon>
    </lineage>
</organism>
<feature type="region of interest" description="Disordered" evidence="1">
    <location>
        <begin position="85"/>
        <end position="113"/>
    </location>
</feature>
<feature type="region of interest" description="Disordered" evidence="1">
    <location>
        <begin position="135"/>
        <end position="165"/>
    </location>
</feature>
<dbReference type="AlphaFoldDB" id="A0A8H4PC18"/>
<accession>A0A8H4PC18</accession>
<feature type="compositionally biased region" description="Polar residues" evidence="1">
    <location>
        <begin position="146"/>
        <end position="155"/>
    </location>
</feature>
<reference evidence="2 3" key="1">
    <citation type="submission" date="2020-01" db="EMBL/GenBank/DDBJ databases">
        <title>Identification and distribution of gene clusters putatively required for synthesis of sphingolipid metabolism inhibitors in phylogenetically diverse species of the filamentous fungus Fusarium.</title>
        <authorList>
            <person name="Kim H.-S."/>
            <person name="Busman M."/>
            <person name="Brown D.W."/>
            <person name="Divon H."/>
            <person name="Uhlig S."/>
            <person name="Proctor R.H."/>
        </authorList>
    </citation>
    <scope>NUCLEOTIDE SEQUENCE [LARGE SCALE GENOMIC DNA]</scope>
    <source>
        <strain evidence="2 3">NRRL 20459</strain>
    </source>
</reference>
<dbReference type="InterPro" id="IPR019487">
    <property type="entry name" value="RAM_signalling_pathway_SOG2"/>
</dbReference>
<sequence>MASTGGASPGSEKQGLQLTQRPVEKPLGPSEEADVPQHAPKRSRAGRFPIKVIQGSDEPASFSRPLPLRSQSTVVSLHNKVLRGPETVPRPQYEREYSQSTSNAFEQQGDANRPEFMTNKRFGVQQLPRLQTTDGIGQHPRWLSLSDATSPSAQSPLPRDRPDSSHDELLDIIPIYRPNAKQYDPVLEMARTVYCSIHRLHWLVQALSSLTSDGGHNRSSLEMVVYNANLHLGELGRQIQSRNGRRDEDQLRRACTVLIKAYIPICAQISRNVDILAERAEPRFVREFISLLYASIMGLRAEFLRSSWNPNAFGQTVKAKPGAPGQLRRMERSGNRGLSVRTSTLGQTMGPGRNGSSTPRLSPRTPLQPTPILSDADQELVDQLCMALRRLCTLIPETLPDMNQGFLATFDDMKGQRSAPHVLETWWSAINACSKVIGLSEGLSNSLASINMKGPPGASFRDLCYRFIDAWTAFGDILKASKGQLGLEADVKKRLQQIQQAVKEVMNRLMAVSSIAVAQPASSSPSVPLTPQQATLGPAIQSTVSSSS</sequence>
<dbReference type="EMBL" id="JAADYS010000802">
    <property type="protein sequence ID" value="KAF4466995.1"/>
    <property type="molecule type" value="Genomic_DNA"/>
</dbReference>
<feature type="region of interest" description="Disordered" evidence="1">
    <location>
        <begin position="521"/>
        <end position="548"/>
    </location>
</feature>
<feature type="compositionally biased region" description="Polar residues" evidence="1">
    <location>
        <begin position="98"/>
        <end position="110"/>
    </location>
</feature>
<proteinExistence type="predicted"/>
<dbReference type="Pfam" id="PF10428">
    <property type="entry name" value="SOG2"/>
    <property type="match status" value="2"/>
</dbReference>
<feature type="compositionally biased region" description="Polar residues" evidence="1">
    <location>
        <begin position="529"/>
        <end position="548"/>
    </location>
</feature>
<gene>
    <name evidence="2" type="ORF">FALBO_6144</name>
</gene>
<name>A0A8H4PC18_9HYPO</name>
<evidence type="ECO:0000256" key="1">
    <source>
        <dbReference type="SAM" id="MobiDB-lite"/>
    </source>
</evidence>
<feature type="region of interest" description="Disordered" evidence="1">
    <location>
        <begin position="1"/>
        <end position="67"/>
    </location>
</feature>